<keyword evidence="1" id="KW-0732">Signal</keyword>
<dbReference type="SUPFAM" id="SSF63829">
    <property type="entry name" value="Calcium-dependent phosphotriesterase"/>
    <property type="match status" value="1"/>
</dbReference>
<keyword evidence="2" id="KW-0677">Repeat</keyword>
<dbReference type="PROSITE" id="PS51125">
    <property type="entry name" value="NHL"/>
    <property type="match status" value="2"/>
</dbReference>
<protein>
    <recommendedName>
        <fullName evidence="5">SMP-30/Gluconolactonase/LRE-like region domain-containing protein</fullName>
    </recommendedName>
</protein>
<evidence type="ECO:0000256" key="2">
    <source>
        <dbReference type="ARBA" id="ARBA00022737"/>
    </source>
</evidence>
<reference evidence="4" key="1">
    <citation type="submission" date="2018-05" db="EMBL/GenBank/DDBJ databases">
        <authorList>
            <person name="Lanie J.A."/>
            <person name="Ng W.-L."/>
            <person name="Kazmierczak K.M."/>
            <person name="Andrzejewski T.M."/>
            <person name="Davidsen T.M."/>
            <person name="Wayne K.J."/>
            <person name="Tettelin H."/>
            <person name="Glass J.I."/>
            <person name="Rusch D."/>
            <person name="Podicherti R."/>
            <person name="Tsui H.-C.T."/>
            <person name="Winkler M.E."/>
        </authorList>
    </citation>
    <scope>NUCLEOTIDE SEQUENCE</scope>
</reference>
<proteinExistence type="predicted"/>
<dbReference type="PROSITE" id="PS51257">
    <property type="entry name" value="PROKAR_LIPOPROTEIN"/>
    <property type="match status" value="1"/>
</dbReference>
<accession>A0A382CFV1</accession>
<organism evidence="4">
    <name type="scientific">marine metagenome</name>
    <dbReference type="NCBI Taxonomy" id="408172"/>
    <lineage>
        <taxon>unclassified sequences</taxon>
        <taxon>metagenomes</taxon>
        <taxon>ecological metagenomes</taxon>
    </lineage>
</organism>
<sequence>MMRTQYSYLTIMVVAILGMAGCAPSGSSVPADSSGNFITGDGLMNPTPSVVTNWGDLPEGREWGTTAGIDIDPNDGHIWAYERCGAGSFGDGEPVNCESNPVPPVFKFDRNTGEVLANFGADLMVTPHGIHVDAEGNVWITDFAGNREGTRGHQVWKFSSEGEVLLTLGVAGQPGNAPGQFNQPNDVVTGPDGSIYVSDGHNGQGMTSNQAMNLGREAGQTARIQKFTPQGEFVMEWGEIGVEHGQFRTPHSLVFDSQGRLWIADRGNHRLEIYDADGNYLDSRYSYGRISGIFIKDEMVYAIDSESSPTNHPNWRNGVRIGPVDEDRIVSFVPPFERESRVYQGTAGEGVAVDEDGNIYAAEGP</sequence>
<dbReference type="Pfam" id="PF01436">
    <property type="entry name" value="NHL"/>
    <property type="match status" value="1"/>
</dbReference>
<dbReference type="AlphaFoldDB" id="A0A382CFV1"/>
<name>A0A382CFV1_9ZZZZ</name>
<dbReference type="EMBL" id="UINC01034031">
    <property type="protein sequence ID" value="SVB24233.1"/>
    <property type="molecule type" value="Genomic_DNA"/>
</dbReference>
<gene>
    <name evidence="4" type="ORF">METZ01_LOCUS177087</name>
</gene>
<keyword evidence="3" id="KW-0325">Glycoprotein</keyword>
<evidence type="ECO:0008006" key="5">
    <source>
        <dbReference type="Google" id="ProtNLM"/>
    </source>
</evidence>
<evidence type="ECO:0000256" key="3">
    <source>
        <dbReference type="ARBA" id="ARBA00023180"/>
    </source>
</evidence>
<dbReference type="InterPro" id="IPR001258">
    <property type="entry name" value="NHL_repeat"/>
</dbReference>
<dbReference type="PANTHER" id="PTHR10680">
    <property type="entry name" value="PEPTIDYL-GLYCINE ALPHA-AMIDATING MONOOXYGENASE"/>
    <property type="match status" value="1"/>
</dbReference>
<evidence type="ECO:0000313" key="4">
    <source>
        <dbReference type="EMBL" id="SVB24233.1"/>
    </source>
</evidence>
<dbReference type="CDD" id="cd14958">
    <property type="entry name" value="NHL_PAL_like"/>
    <property type="match status" value="1"/>
</dbReference>
<dbReference type="Gene3D" id="2.120.10.30">
    <property type="entry name" value="TolB, C-terminal domain"/>
    <property type="match status" value="1"/>
</dbReference>
<dbReference type="InterPro" id="IPR011042">
    <property type="entry name" value="6-blade_b-propeller_TolB-like"/>
</dbReference>
<evidence type="ECO:0000256" key="1">
    <source>
        <dbReference type="ARBA" id="ARBA00022729"/>
    </source>
</evidence>
<feature type="non-terminal residue" evidence="4">
    <location>
        <position position="365"/>
    </location>
</feature>